<feature type="domain" description="BIG2" evidence="1">
    <location>
        <begin position="302"/>
        <end position="369"/>
    </location>
</feature>
<dbReference type="AlphaFoldDB" id="A0A382IDM4"/>
<gene>
    <name evidence="2" type="ORF">METZ01_LOCUS250624</name>
</gene>
<dbReference type="SMART" id="SM00635">
    <property type="entry name" value="BID_2"/>
    <property type="match status" value="4"/>
</dbReference>
<accession>A0A382IDM4</accession>
<sequence>VTWSSSDTDIATVSAAGLVTAVGNGTGMITATSGSSSATASVTIAQVASSVTLSPTSLSFSSLADTATLTATVKDANDSTIGSPAVTWSSTNTAVATVSSAGLVTPVATGSISIIATSGSASGSASVTVGELTITVEVSPSSLSFLSLGDTGTIVATVKDSGGNVLPDSVVTWVSSAESVATVSSDGLVTAVATGSATITAASGSASGSASVTVTQVASSVTLSPDSLSLGSIGATATLTPTVTDSLGATIPGATVTWSSSDTDIATVSAAGLVTAVGNGTGMITATSGSSSATASVTIAQVASSVTLSPTSLSFSSLGDTATLLATVKDAGGTTMSEAAVTWTTSSDNAVATVSTVGLVTAVGNGTAT</sequence>
<feature type="non-terminal residue" evidence="2">
    <location>
        <position position="1"/>
    </location>
</feature>
<dbReference type="InterPro" id="IPR003343">
    <property type="entry name" value="Big_2"/>
</dbReference>
<dbReference type="EMBL" id="UINC01066750">
    <property type="protein sequence ID" value="SVB97770.1"/>
    <property type="molecule type" value="Genomic_DNA"/>
</dbReference>
<dbReference type="Gene3D" id="2.60.40.1080">
    <property type="match status" value="5"/>
</dbReference>
<name>A0A382IDM4_9ZZZZ</name>
<reference evidence="2" key="1">
    <citation type="submission" date="2018-05" db="EMBL/GenBank/DDBJ databases">
        <authorList>
            <person name="Lanie J.A."/>
            <person name="Ng W.-L."/>
            <person name="Kazmierczak K.M."/>
            <person name="Andrzejewski T.M."/>
            <person name="Davidsen T.M."/>
            <person name="Wayne K.J."/>
            <person name="Tettelin H."/>
            <person name="Glass J.I."/>
            <person name="Rusch D."/>
            <person name="Podicherti R."/>
            <person name="Tsui H.-C.T."/>
            <person name="Winkler M.E."/>
        </authorList>
    </citation>
    <scope>NUCLEOTIDE SEQUENCE</scope>
</reference>
<evidence type="ECO:0000259" key="1">
    <source>
        <dbReference type="SMART" id="SM00635"/>
    </source>
</evidence>
<evidence type="ECO:0000313" key="2">
    <source>
        <dbReference type="EMBL" id="SVB97770.1"/>
    </source>
</evidence>
<proteinExistence type="predicted"/>
<dbReference type="SUPFAM" id="SSF49373">
    <property type="entry name" value="Invasin/intimin cell-adhesion fragments"/>
    <property type="match status" value="5"/>
</dbReference>
<organism evidence="2">
    <name type="scientific">marine metagenome</name>
    <dbReference type="NCBI Taxonomy" id="408172"/>
    <lineage>
        <taxon>unclassified sequences</taxon>
        <taxon>metagenomes</taxon>
        <taxon>ecological metagenomes</taxon>
    </lineage>
</organism>
<dbReference type="InterPro" id="IPR008964">
    <property type="entry name" value="Invasin/intimin_cell_adhesion"/>
</dbReference>
<feature type="non-terminal residue" evidence="2">
    <location>
        <position position="369"/>
    </location>
</feature>
<dbReference type="Pfam" id="PF02368">
    <property type="entry name" value="Big_2"/>
    <property type="match status" value="4"/>
</dbReference>
<feature type="domain" description="BIG2" evidence="1">
    <location>
        <begin position="132"/>
        <end position="213"/>
    </location>
</feature>
<feature type="domain" description="BIG2" evidence="1">
    <location>
        <begin position="217"/>
        <end position="298"/>
    </location>
</feature>
<feature type="domain" description="BIG2" evidence="1">
    <location>
        <begin position="47"/>
        <end position="128"/>
    </location>
</feature>
<protein>
    <recommendedName>
        <fullName evidence="1">BIG2 domain-containing protein</fullName>
    </recommendedName>
</protein>